<reference evidence="2 3" key="1">
    <citation type="journal article" date="2015" name="Antonie Van Leeuwenhoek">
        <title>Lampropedia puyangensis sp. nov., isolated from symptomatic bark of Populus ? euramericana canker and emended description of Lampropedia hyalina (Ehrenberg 1832) Lee et al. 2004.</title>
        <authorList>
            <person name="Li Y."/>
            <person name="Wang T."/>
            <person name="Piao C.G."/>
            <person name="Wang L.F."/>
            <person name="Tian G.Z."/>
            <person name="Zhu T.H."/>
            <person name="Guo M.W."/>
        </authorList>
    </citation>
    <scope>NUCLEOTIDE SEQUENCE [LARGE SCALE GENOMIC DNA]</scope>
    <source>
        <strain evidence="2 3">2-bin</strain>
    </source>
</reference>
<sequence>MNNYWLFLRNLLWPTCLAVLLGATIAGLGFILFAGLATMGSGGETTNPFFTELFSYWLLISISASVFGLLPALLLGAPLYAYLAYKRWLSPLSLLLSGVAPGLVLWVFSDFKTARIFCIFGCVVACTLHVLARHDVRTLQNAMDAHSA</sequence>
<organism evidence="2 3">
    <name type="scientific">Lampropedia puyangensis</name>
    <dbReference type="NCBI Taxonomy" id="1330072"/>
    <lineage>
        <taxon>Bacteria</taxon>
        <taxon>Pseudomonadati</taxon>
        <taxon>Pseudomonadota</taxon>
        <taxon>Betaproteobacteria</taxon>
        <taxon>Burkholderiales</taxon>
        <taxon>Comamonadaceae</taxon>
        <taxon>Lampropedia</taxon>
    </lineage>
</organism>
<dbReference type="EMBL" id="STFG01000027">
    <property type="protein sequence ID" value="THT97594.1"/>
    <property type="molecule type" value="Genomic_DNA"/>
</dbReference>
<proteinExistence type="predicted"/>
<feature type="transmembrane region" description="Helical" evidence="1">
    <location>
        <begin position="12"/>
        <end position="34"/>
    </location>
</feature>
<keyword evidence="1" id="KW-0472">Membrane</keyword>
<protein>
    <submittedName>
        <fullName evidence="2">Uncharacterized protein</fullName>
    </submittedName>
</protein>
<evidence type="ECO:0000313" key="2">
    <source>
        <dbReference type="EMBL" id="THT97594.1"/>
    </source>
</evidence>
<comment type="caution">
    <text evidence="2">The sequence shown here is derived from an EMBL/GenBank/DDBJ whole genome shotgun (WGS) entry which is preliminary data.</text>
</comment>
<keyword evidence="1" id="KW-1133">Transmembrane helix</keyword>
<accession>A0A4S8EV64</accession>
<name>A0A4S8EV64_9BURK</name>
<gene>
    <name evidence="2" type="ORF">E9531_15785</name>
</gene>
<feature type="transmembrane region" description="Helical" evidence="1">
    <location>
        <begin position="114"/>
        <end position="132"/>
    </location>
</feature>
<keyword evidence="1" id="KW-0812">Transmembrane</keyword>
<dbReference type="RefSeq" id="WP_136574733.1">
    <property type="nucleotide sequence ID" value="NZ_STFG01000027.1"/>
</dbReference>
<evidence type="ECO:0000256" key="1">
    <source>
        <dbReference type="SAM" id="Phobius"/>
    </source>
</evidence>
<dbReference type="Proteomes" id="UP000308917">
    <property type="component" value="Unassembled WGS sequence"/>
</dbReference>
<feature type="transmembrane region" description="Helical" evidence="1">
    <location>
        <begin position="54"/>
        <end position="76"/>
    </location>
</feature>
<evidence type="ECO:0000313" key="3">
    <source>
        <dbReference type="Proteomes" id="UP000308917"/>
    </source>
</evidence>
<feature type="transmembrane region" description="Helical" evidence="1">
    <location>
        <begin position="88"/>
        <end position="108"/>
    </location>
</feature>
<keyword evidence="3" id="KW-1185">Reference proteome</keyword>
<dbReference type="AlphaFoldDB" id="A0A4S8EV64"/>